<feature type="binding site" evidence="8">
    <location>
        <position position="171"/>
    </location>
    <ligand>
        <name>3-phosphoshikimate</name>
        <dbReference type="ChEBI" id="CHEBI:145989"/>
    </ligand>
</feature>
<organism evidence="10 11">
    <name type="scientific">Crenobacter caeni</name>
    <dbReference type="NCBI Taxonomy" id="2705474"/>
    <lineage>
        <taxon>Bacteria</taxon>
        <taxon>Pseudomonadati</taxon>
        <taxon>Pseudomonadota</taxon>
        <taxon>Betaproteobacteria</taxon>
        <taxon>Neisseriales</taxon>
        <taxon>Neisseriaceae</taxon>
        <taxon>Crenobacter</taxon>
    </lineage>
</organism>
<dbReference type="Gene3D" id="3.65.10.10">
    <property type="entry name" value="Enolpyruvate transferase domain"/>
    <property type="match status" value="2"/>
</dbReference>
<dbReference type="PANTHER" id="PTHR21090:SF5">
    <property type="entry name" value="PENTAFUNCTIONAL AROM POLYPEPTIDE"/>
    <property type="match status" value="1"/>
</dbReference>
<evidence type="ECO:0000256" key="1">
    <source>
        <dbReference type="ARBA" id="ARBA00004811"/>
    </source>
</evidence>
<feature type="binding site" evidence="8">
    <location>
        <position position="27"/>
    </location>
    <ligand>
        <name>3-phosphoshikimate</name>
        <dbReference type="ChEBI" id="CHEBI:145989"/>
    </ligand>
</feature>
<dbReference type="InterPro" id="IPR036968">
    <property type="entry name" value="Enolpyruvate_Tfrase_sf"/>
</dbReference>
<feature type="binding site" evidence="8">
    <location>
        <position position="389"/>
    </location>
    <ligand>
        <name>phosphoenolpyruvate</name>
        <dbReference type="ChEBI" id="CHEBI:58702"/>
    </ligand>
</feature>
<feature type="binding site" evidence="8">
    <location>
        <position position="172"/>
    </location>
    <ligand>
        <name>phosphoenolpyruvate</name>
        <dbReference type="ChEBI" id="CHEBI:58702"/>
    </ligand>
</feature>
<sequence length="435" mass="45675">MEQLALPPSTRASGCLPLPGSKSISNRTLLLAALSAGDTRVCGLLDADDVSRMLEALKTLGVGVRREGDSRDFVVSGSGGRFPAREADLFLGNAGTAFRPLTAALALMDGHYRLSGVPRMHERPIGDLVDALAGAGAAIRYEGVPGYPPLSIAPATVKTGAVIPIRGNVSSQFLTALLMALPLTGQAATVEVVGELISKPYIEITLKLMARFGVTVSRDGWQRFHIAAGQIYKSPGVIHVEGDASSASYFLAAGAIAGGPVRVEGVGQGSIQGDVRFAEVLEAMGATIRMGENWIEAEANGPLTAIDVDLNHIPDAAMTIALAALAAKGTTTLRNIESWRVKETDRLSAMATELRKVGATVEEGRDYIRVTPPATLTPNAVIDTYDDHRMAMCFSLVSLLGTPIVINDPACVGKTFPGYFDALAKLTQKAGTPAR</sequence>
<dbReference type="SUPFAM" id="SSF55205">
    <property type="entry name" value="EPT/RTPC-like"/>
    <property type="match status" value="1"/>
</dbReference>
<evidence type="ECO:0000256" key="3">
    <source>
        <dbReference type="ARBA" id="ARBA00022490"/>
    </source>
</evidence>
<feature type="binding site" evidence="8">
    <location>
        <position position="22"/>
    </location>
    <ligand>
        <name>phosphoenolpyruvate</name>
        <dbReference type="ChEBI" id="CHEBI:58702"/>
    </ligand>
</feature>
<feature type="binding site" evidence="8">
    <location>
        <position position="123"/>
    </location>
    <ligand>
        <name>phosphoenolpyruvate</name>
        <dbReference type="ChEBI" id="CHEBI:58702"/>
    </ligand>
</feature>
<protein>
    <recommendedName>
        <fullName evidence="8">3-phosphoshikimate 1-carboxyvinyltransferase</fullName>
        <ecNumber evidence="8">2.5.1.19</ecNumber>
    </recommendedName>
    <alternativeName>
        <fullName evidence="8">5-enolpyruvylshikimate-3-phosphate synthase</fullName>
        <shortName evidence="8">EPSP synthase</shortName>
        <shortName evidence="8">EPSPS</shortName>
    </alternativeName>
</protein>
<comment type="caution">
    <text evidence="10">The sequence shown here is derived from an EMBL/GenBank/DDBJ whole genome shotgun (WGS) entry which is preliminary data.</text>
</comment>
<dbReference type="GO" id="GO:0009423">
    <property type="term" value="P:chorismate biosynthetic process"/>
    <property type="evidence" value="ECO:0007669"/>
    <property type="project" value="UniProtKB-UniRule"/>
</dbReference>
<dbReference type="InterPro" id="IPR006264">
    <property type="entry name" value="EPSP_synthase"/>
</dbReference>
<comment type="similarity">
    <text evidence="2 8">Belongs to the EPSP synthase family.</text>
</comment>
<feature type="binding site" evidence="8">
    <location>
        <position position="342"/>
    </location>
    <ligand>
        <name>3-phosphoshikimate</name>
        <dbReference type="ChEBI" id="CHEBI:145989"/>
    </ligand>
</feature>
<feature type="binding site" evidence="8">
    <location>
        <position position="170"/>
    </location>
    <ligand>
        <name>3-phosphoshikimate</name>
        <dbReference type="ChEBI" id="CHEBI:145989"/>
    </ligand>
</feature>
<comment type="subunit">
    <text evidence="8">Monomer.</text>
</comment>
<feature type="binding site" evidence="8">
    <location>
        <position position="315"/>
    </location>
    <ligand>
        <name>3-phosphoshikimate</name>
        <dbReference type="ChEBI" id="CHEBI:145989"/>
    </ligand>
</feature>
<accession>A0A6B2KPY8</accession>
<feature type="binding site" evidence="8">
    <location>
        <position position="172"/>
    </location>
    <ligand>
        <name>3-phosphoshikimate</name>
        <dbReference type="ChEBI" id="CHEBI:145989"/>
    </ligand>
</feature>
<dbReference type="InterPro" id="IPR023193">
    <property type="entry name" value="EPSP_synthase_CS"/>
</dbReference>
<evidence type="ECO:0000313" key="11">
    <source>
        <dbReference type="Proteomes" id="UP000482578"/>
    </source>
</evidence>
<feature type="active site" description="Proton acceptor" evidence="8">
    <location>
        <position position="315"/>
    </location>
</feature>
<evidence type="ECO:0000313" key="10">
    <source>
        <dbReference type="EMBL" id="NDV12181.1"/>
    </source>
</evidence>
<reference evidence="10 11" key="1">
    <citation type="submission" date="2020-02" db="EMBL/GenBank/DDBJ databases">
        <authorList>
            <person name="Yang Z."/>
        </authorList>
    </citation>
    <scope>NUCLEOTIDE SEQUENCE [LARGE SCALE GENOMIC DNA]</scope>
    <source>
        <strain evidence="10 11">HX-7-9</strain>
    </source>
</reference>
<proteinExistence type="inferred from homology"/>
<dbReference type="RefSeq" id="WP_163315410.1">
    <property type="nucleotide sequence ID" value="NZ_JAAGAA010000003.1"/>
</dbReference>
<feature type="binding site" evidence="8">
    <location>
        <position position="198"/>
    </location>
    <ligand>
        <name>3-phosphoshikimate</name>
        <dbReference type="ChEBI" id="CHEBI:145989"/>
    </ligand>
</feature>
<evidence type="ECO:0000256" key="2">
    <source>
        <dbReference type="ARBA" id="ARBA00009948"/>
    </source>
</evidence>
<feature type="domain" description="Enolpyruvate transferase" evidence="9">
    <location>
        <begin position="9"/>
        <end position="423"/>
    </location>
</feature>
<evidence type="ECO:0000256" key="6">
    <source>
        <dbReference type="ARBA" id="ARBA00023141"/>
    </source>
</evidence>
<dbReference type="PROSITE" id="PS00104">
    <property type="entry name" value="EPSP_SYNTHASE_1"/>
    <property type="match status" value="1"/>
</dbReference>
<dbReference type="PIRSF" id="PIRSF000505">
    <property type="entry name" value="EPSPS"/>
    <property type="match status" value="1"/>
</dbReference>
<dbReference type="AlphaFoldDB" id="A0A6B2KPY8"/>
<comment type="caution">
    <text evidence="8">Lacks conserved residue(s) required for the propagation of feature annotation.</text>
</comment>
<feature type="binding site" evidence="8">
    <location>
        <position position="95"/>
    </location>
    <ligand>
        <name>phosphoenolpyruvate</name>
        <dbReference type="ChEBI" id="CHEBI:58702"/>
    </ligand>
</feature>
<dbReference type="Pfam" id="PF00275">
    <property type="entry name" value="EPSP_synthase"/>
    <property type="match status" value="1"/>
</dbReference>
<dbReference type="EMBL" id="JAAGAA010000003">
    <property type="protein sequence ID" value="NDV12181.1"/>
    <property type="molecule type" value="Genomic_DNA"/>
</dbReference>
<evidence type="ECO:0000256" key="8">
    <source>
        <dbReference type="HAMAP-Rule" id="MF_00210"/>
    </source>
</evidence>
<evidence type="ECO:0000256" key="5">
    <source>
        <dbReference type="ARBA" id="ARBA00022679"/>
    </source>
</evidence>
<evidence type="ECO:0000256" key="4">
    <source>
        <dbReference type="ARBA" id="ARBA00022605"/>
    </source>
</evidence>
<dbReference type="EC" id="2.5.1.19" evidence="8"/>
<dbReference type="UniPathway" id="UPA00053">
    <property type="reaction ID" value="UER00089"/>
</dbReference>
<keyword evidence="3 8" id="KW-0963">Cytoplasm</keyword>
<evidence type="ECO:0000256" key="7">
    <source>
        <dbReference type="ARBA" id="ARBA00044633"/>
    </source>
</evidence>
<dbReference type="InterPro" id="IPR001986">
    <property type="entry name" value="Enolpyruvate_Tfrase_dom"/>
</dbReference>
<comment type="pathway">
    <text evidence="1 8">Metabolic intermediate biosynthesis; chorismate biosynthesis; chorismate from D-erythrose 4-phosphate and phosphoenolpyruvate: step 6/7.</text>
</comment>
<dbReference type="FunFam" id="3.65.10.10:FF:000003">
    <property type="entry name" value="3-phosphoshikimate 1-carboxyvinyltransferase"/>
    <property type="match status" value="1"/>
</dbReference>
<keyword evidence="5 8" id="KW-0808">Transferase</keyword>
<comment type="catalytic activity">
    <reaction evidence="7">
        <text>3-phosphoshikimate + phosphoenolpyruvate = 5-O-(1-carboxyvinyl)-3-phosphoshikimate + phosphate</text>
        <dbReference type="Rhea" id="RHEA:21256"/>
        <dbReference type="ChEBI" id="CHEBI:43474"/>
        <dbReference type="ChEBI" id="CHEBI:57701"/>
        <dbReference type="ChEBI" id="CHEBI:58702"/>
        <dbReference type="ChEBI" id="CHEBI:145989"/>
        <dbReference type="EC" id="2.5.1.19"/>
    </reaction>
    <physiologicalReaction direction="left-to-right" evidence="7">
        <dbReference type="Rhea" id="RHEA:21257"/>
    </physiologicalReaction>
</comment>
<dbReference type="NCBIfam" id="TIGR01356">
    <property type="entry name" value="aroA"/>
    <property type="match status" value="1"/>
</dbReference>
<dbReference type="PANTHER" id="PTHR21090">
    <property type="entry name" value="AROM/DEHYDROQUINATE SYNTHASE"/>
    <property type="match status" value="1"/>
</dbReference>
<dbReference type="GO" id="GO:0008652">
    <property type="term" value="P:amino acid biosynthetic process"/>
    <property type="evidence" value="ECO:0007669"/>
    <property type="project" value="UniProtKB-KW"/>
</dbReference>
<comment type="subcellular location">
    <subcellularLocation>
        <location evidence="8">Cytoplasm</location>
    </subcellularLocation>
</comment>
<name>A0A6B2KPY8_9NEIS</name>
<feature type="binding site" evidence="8">
    <location>
        <position position="22"/>
    </location>
    <ligand>
        <name>3-phosphoshikimate</name>
        <dbReference type="ChEBI" id="CHEBI:145989"/>
    </ligand>
</feature>
<dbReference type="GO" id="GO:0005737">
    <property type="term" value="C:cytoplasm"/>
    <property type="evidence" value="ECO:0007669"/>
    <property type="project" value="UniProtKB-SubCell"/>
</dbReference>
<keyword evidence="11" id="KW-1185">Reference proteome</keyword>
<keyword evidence="6 8" id="KW-0057">Aromatic amino acid biosynthesis</keyword>
<dbReference type="Proteomes" id="UP000482578">
    <property type="component" value="Unassembled WGS sequence"/>
</dbReference>
<dbReference type="CDD" id="cd01556">
    <property type="entry name" value="EPSP_synthase"/>
    <property type="match status" value="1"/>
</dbReference>
<feature type="binding site" evidence="8">
    <location>
        <position position="23"/>
    </location>
    <ligand>
        <name>3-phosphoshikimate</name>
        <dbReference type="ChEBI" id="CHEBI:145989"/>
    </ligand>
</feature>
<dbReference type="HAMAP" id="MF_00210">
    <property type="entry name" value="EPSP_synth"/>
    <property type="match status" value="1"/>
</dbReference>
<feature type="binding site" evidence="8">
    <location>
        <position position="414"/>
    </location>
    <ligand>
        <name>phosphoenolpyruvate</name>
        <dbReference type="ChEBI" id="CHEBI:58702"/>
    </ligand>
</feature>
<gene>
    <name evidence="8 10" type="primary">aroA</name>
    <name evidence="10" type="ORF">GZH52_05145</name>
</gene>
<dbReference type="GO" id="GO:0003866">
    <property type="term" value="F:3-phosphoshikimate 1-carboxyvinyltransferase activity"/>
    <property type="evidence" value="ECO:0007669"/>
    <property type="project" value="UniProtKB-UniRule"/>
</dbReference>
<keyword evidence="4 8" id="KW-0028">Amino-acid biosynthesis</keyword>
<dbReference type="InterPro" id="IPR013792">
    <property type="entry name" value="RNA3'P_cycl/enolpyr_Trfase_a/b"/>
</dbReference>
<feature type="binding site" evidence="8">
    <location>
        <position position="346"/>
    </location>
    <ligand>
        <name>phosphoenolpyruvate</name>
        <dbReference type="ChEBI" id="CHEBI:58702"/>
    </ligand>
</feature>
<evidence type="ECO:0000259" key="9">
    <source>
        <dbReference type="Pfam" id="PF00275"/>
    </source>
</evidence>
<comment type="function">
    <text evidence="8">Catalyzes the transfer of the enolpyruvyl moiety of phosphoenolpyruvate (PEP) to the 5-hydroxyl of shikimate-3-phosphate (S3P) to produce enolpyruvyl shikimate-3-phosphate and inorganic phosphate.</text>
</comment>
<dbReference type="GO" id="GO:0009073">
    <property type="term" value="P:aromatic amino acid family biosynthetic process"/>
    <property type="evidence" value="ECO:0007669"/>
    <property type="project" value="UniProtKB-KW"/>
</dbReference>
<dbReference type="PROSITE" id="PS00885">
    <property type="entry name" value="EPSP_SYNTHASE_2"/>
    <property type="match status" value="1"/>
</dbReference>